<organism evidence="2 3">
    <name type="scientific">Arthrobacter deserti</name>
    <dbReference type="NCBI Taxonomy" id="1742687"/>
    <lineage>
        <taxon>Bacteria</taxon>
        <taxon>Bacillati</taxon>
        <taxon>Actinomycetota</taxon>
        <taxon>Actinomycetes</taxon>
        <taxon>Micrococcales</taxon>
        <taxon>Micrococcaceae</taxon>
        <taxon>Arthrobacter</taxon>
    </lineage>
</organism>
<dbReference type="SUPFAM" id="SSF53335">
    <property type="entry name" value="S-adenosyl-L-methionine-dependent methyltransferases"/>
    <property type="match status" value="1"/>
</dbReference>
<feature type="non-terminal residue" evidence="2">
    <location>
        <position position="1"/>
    </location>
</feature>
<dbReference type="GO" id="GO:0008168">
    <property type="term" value="F:methyltransferase activity"/>
    <property type="evidence" value="ECO:0007669"/>
    <property type="project" value="UniProtKB-KW"/>
</dbReference>
<dbReference type="InterPro" id="IPR025714">
    <property type="entry name" value="Methyltranfer_dom"/>
</dbReference>
<reference evidence="2 3" key="1">
    <citation type="submission" date="2020-04" db="EMBL/GenBank/DDBJ databases">
        <authorList>
            <person name="Liu S."/>
        </authorList>
    </citation>
    <scope>NUCLEOTIDE SEQUENCE [LARGE SCALE GENOMIC DNA]</scope>
    <source>
        <strain evidence="2 3">CGMCC 1.15091</strain>
    </source>
</reference>
<dbReference type="CDD" id="cd02440">
    <property type="entry name" value="AdoMet_MTases"/>
    <property type="match status" value="1"/>
</dbReference>
<evidence type="ECO:0000259" key="1">
    <source>
        <dbReference type="Pfam" id="PF13847"/>
    </source>
</evidence>
<keyword evidence="2" id="KW-0808">Transferase</keyword>
<comment type="caution">
    <text evidence="2">The sequence shown here is derived from an EMBL/GenBank/DDBJ whole genome shotgun (WGS) entry which is preliminary data.</text>
</comment>
<feature type="domain" description="Methyltransferase" evidence="1">
    <location>
        <begin position="84"/>
        <end position="195"/>
    </location>
</feature>
<name>A0ABX1JRC0_9MICC</name>
<evidence type="ECO:0000313" key="2">
    <source>
        <dbReference type="EMBL" id="NKX51880.1"/>
    </source>
</evidence>
<keyword evidence="2" id="KW-0489">Methyltransferase</keyword>
<protein>
    <submittedName>
        <fullName evidence="2">Class I SAM-dependent methyltransferase</fullName>
    </submittedName>
</protein>
<dbReference type="EMBL" id="JAAZSR010000335">
    <property type="protein sequence ID" value="NKX51880.1"/>
    <property type="molecule type" value="Genomic_DNA"/>
</dbReference>
<proteinExistence type="predicted"/>
<dbReference type="PANTHER" id="PTHR45128">
    <property type="entry name" value="METHYLTRANSFERASE TYPE 11"/>
    <property type="match status" value="1"/>
</dbReference>
<dbReference type="GO" id="GO:0032259">
    <property type="term" value="P:methylation"/>
    <property type="evidence" value="ECO:0007669"/>
    <property type="project" value="UniProtKB-KW"/>
</dbReference>
<dbReference type="Pfam" id="PF13847">
    <property type="entry name" value="Methyltransf_31"/>
    <property type="match status" value="1"/>
</dbReference>
<dbReference type="PANTHER" id="PTHR45128:SF1">
    <property type="entry name" value="S-ADENOSYLMETHIONINE-DEPENDENT METHYLTRANSFERASE RV2258C"/>
    <property type="match status" value="1"/>
</dbReference>
<dbReference type="Proteomes" id="UP000523795">
    <property type="component" value="Unassembled WGS sequence"/>
</dbReference>
<dbReference type="InterPro" id="IPR053173">
    <property type="entry name" value="SAM-binding_MTase"/>
</dbReference>
<dbReference type="Gene3D" id="3.40.50.150">
    <property type="entry name" value="Vaccinia Virus protein VP39"/>
    <property type="match status" value="1"/>
</dbReference>
<sequence length="267" mass="28301">PPEYAAVLTSAAGADNMAILMQHISMMGEVEQKVIERFRHGGGLSYADYPRFHRNMAQTSAAVHDAALLDVILPLAPGLTERLRSGIDVADIGCGSGHAINLMARAYPASRFTGFDFSEPAIGTARAEAGQLGLSTASFELLDVAALDREAGSDAITAFDAIHDQAHPATVLRNVHRALRPGGVFLMVDIKASSNVEDNAALPWGSYLYAISTVHCMSVSLGLGGDGLGTVWGTQLAQTMLAGAGFGRIERRDVEADPFNAYFIARK</sequence>
<keyword evidence="3" id="KW-1185">Reference proteome</keyword>
<dbReference type="InterPro" id="IPR029063">
    <property type="entry name" value="SAM-dependent_MTases_sf"/>
</dbReference>
<gene>
    <name evidence="2" type="ORF">HER39_15165</name>
</gene>
<accession>A0ABX1JRC0</accession>
<evidence type="ECO:0000313" key="3">
    <source>
        <dbReference type="Proteomes" id="UP000523795"/>
    </source>
</evidence>